<dbReference type="SUPFAM" id="SSF48230">
    <property type="entry name" value="Chondroitin AC/alginate lyase"/>
    <property type="match status" value="1"/>
</dbReference>
<dbReference type="SUPFAM" id="SSF49265">
    <property type="entry name" value="Fibronectin type III"/>
    <property type="match status" value="1"/>
</dbReference>
<dbReference type="InterPro" id="IPR036116">
    <property type="entry name" value="FN3_sf"/>
</dbReference>
<dbReference type="Pfam" id="PF13385">
    <property type="entry name" value="Laminin_G_3"/>
    <property type="match status" value="1"/>
</dbReference>
<dbReference type="InterPro" id="IPR013783">
    <property type="entry name" value="Ig-like_fold"/>
</dbReference>
<reference evidence="7" key="1">
    <citation type="submission" date="2022-11" db="UniProtKB">
        <authorList>
            <consortium name="WormBaseParasite"/>
        </authorList>
    </citation>
    <scope>IDENTIFICATION</scope>
</reference>
<dbReference type="SUPFAM" id="SSF49899">
    <property type="entry name" value="Concanavalin A-like lectins/glucanases"/>
    <property type="match status" value="1"/>
</dbReference>
<dbReference type="InterPro" id="IPR006558">
    <property type="entry name" value="LamG-like"/>
</dbReference>
<feature type="signal peptide" evidence="4">
    <location>
        <begin position="1"/>
        <end position="18"/>
    </location>
</feature>
<dbReference type="InterPro" id="IPR008929">
    <property type="entry name" value="Chondroitin_lyas"/>
</dbReference>
<dbReference type="Gene3D" id="2.60.120.200">
    <property type="match status" value="1"/>
</dbReference>
<keyword evidence="6" id="KW-1185">Reference proteome</keyword>
<sequence length="700" mass="75738">MGLLRFLILALFSGSVHAGFVHPGLMHTQADFTRMAQKVSAKASPWIDTYNVLLSNSHSSLSYSPNPQAWAERGSGCADNSFYVMNDAAAAYQLALVWKITGNTSYADKAVSILNGWASTLKGIGCNASTSWDYWLMAGTQGYQFANAAEIMRNYSGFSASNLAAFQSLMRNVWYPICHAVLPFGLNVYANWDLGCIAQIMAIGVLTDNSTMFNEAVTYFKTGAGNGAAQKVAYYIHPGYYGQCQEAGRDQGHNTLDVSHLTVIAQQAWNQGVDLYGYSNNRILAISEHTSKGNLIDNSTNNFYTVPYVQYVYDSWPTEYWQYTFANGSQGLNRPTWGCIYHHYVNVKGLAAPFTGKQLALQTPENGGQGCCSGGYDQLGFESLTCALDPIPSGAAPSGLTAVFLNGKVLLSWWGSAYATSYVVQRGTASGGPYSTTLASGITDPRSYEDSGMSAGTYYYIVRANSTSGPASNQVSITTGNPLIAYYKFDETSGTSASDSSGNGYTATLSGSTSFVSGRINNGVKLDGSSGYVSLPTTLLNQLGDFTIATWVYVSSSSSWQRLFDFGFGTGRYMFFTTHSSNGSAEFVITYNSGGDSTQKLFISNTTQSSLPLNTWTHIAITHFGTQTWLFLNGQIVNVNNYQYLHPYQIPGSTDLPAQYWIGRSQYSGDAYLNGIVDDFRIYAGCLSASSVQSLASMSG</sequence>
<keyword evidence="3" id="KW-0456">Lyase</keyword>
<feature type="chain" id="PRO_5036695921" evidence="4">
    <location>
        <begin position="19"/>
        <end position="700"/>
    </location>
</feature>
<feature type="domain" description="LamG-like jellyroll fold" evidence="5">
    <location>
        <begin position="544"/>
        <end position="690"/>
    </location>
</feature>
<dbReference type="Gene3D" id="2.60.40.10">
    <property type="entry name" value="Immunoglobulins"/>
    <property type="match status" value="1"/>
</dbReference>
<evidence type="ECO:0000256" key="4">
    <source>
        <dbReference type="SAM" id="SignalP"/>
    </source>
</evidence>
<dbReference type="Pfam" id="PF05426">
    <property type="entry name" value="Alginate_lyase"/>
    <property type="match status" value="1"/>
</dbReference>
<dbReference type="AlphaFoldDB" id="A0A914DIP4"/>
<dbReference type="Proteomes" id="UP000887540">
    <property type="component" value="Unplaced"/>
</dbReference>
<evidence type="ECO:0000259" key="5">
    <source>
        <dbReference type="SMART" id="SM00560"/>
    </source>
</evidence>
<accession>A0A914DIP4</accession>
<dbReference type="InterPro" id="IPR013320">
    <property type="entry name" value="ConA-like_dom_sf"/>
</dbReference>
<organism evidence="6 7">
    <name type="scientific">Acrobeloides nanus</name>
    <dbReference type="NCBI Taxonomy" id="290746"/>
    <lineage>
        <taxon>Eukaryota</taxon>
        <taxon>Metazoa</taxon>
        <taxon>Ecdysozoa</taxon>
        <taxon>Nematoda</taxon>
        <taxon>Chromadorea</taxon>
        <taxon>Rhabditida</taxon>
        <taxon>Tylenchina</taxon>
        <taxon>Cephalobomorpha</taxon>
        <taxon>Cephaloboidea</taxon>
        <taxon>Cephalobidae</taxon>
        <taxon>Acrobeloides</taxon>
    </lineage>
</organism>
<evidence type="ECO:0000256" key="3">
    <source>
        <dbReference type="ARBA" id="ARBA00023239"/>
    </source>
</evidence>
<proteinExistence type="predicted"/>
<dbReference type="InterPro" id="IPR008397">
    <property type="entry name" value="Alginate_lyase_dom"/>
</dbReference>
<evidence type="ECO:0000256" key="2">
    <source>
        <dbReference type="ARBA" id="ARBA00023157"/>
    </source>
</evidence>
<evidence type="ECO:0000313" key="7">
    <source>
        <dbReference type="WBParaSite" id="ACRNAN_scaffold2626.g7380.t1"/>
    </source>
</evidence>
<evidence type="ECO:0000313" key="6">
    <source>
        <dbReference type="Proteomes" id="UP000887540"/>
    </source>
</evidence>
<keyword evidence="2" id="KW-1015">Disulfide bond</keyword>
<keyword evidence="1 4" id="KW-0732">Signal</keyword>
<dbReference type="GO" id="GO:0016829">
    <property type="term" value="F:lyase activity"/>
    <property type="evidence" value="ECO:0007669"/>
    <property type="project" value="UniProtKB-KW"/>
</dbReference>
<name>A0A914DIP4_9BILA</name>
<protein>
    <submittedName>
        <fullName evidence="7">LamG-like jellyroll fold domain-containing protein</fullName>
    </submittedName>
</protein>
<dbReference type="WBParaSite" id="ACRNAN_scaffold2626.g7380.t1">
    <property type="protein sequence ID" value="ACRNAN_scaffold2626.g7380.t1"/>
    <property type="gene ID" value="ACRNAN_scaffold2626.g7380"/>
</dbReference>
<evidence type="ECO:0000256" key="1">
    <source>
        <dbReference type="ARBA" id="ARBA00022729"/>
    </source>
</evidence>
<dbReference type="SMART" id="SM00560">
    <property type="entry name" value="LamGL"/>
    <property type="match status" value="1"/>
</dbReference>
<dbReference type="Gene3D" id="1.50.10.100">
    <property type="entry name" value="Chondroitin AC/alginate lyase"/>
    <property type="match status" value="1"/>
</dbReference>